<dbReference type="NCBIfam" id="TIGR00587">
    <property type="entry name" value="nfo"/>
    <property type="match status" value="1"/>
</dbReference>
<dbReference type="GO" id="GO:0006284">
    <property type="term" value="P:base-excision repair"/>
    <property type="evidence" value="ECO:0007669"/>
    <property type="project" value="TreeGrafter"/>
</dbReference>
<evidence type="ECO:0000256" key="7">
    <source>
        <dbReference type="ARBA" id="ARBA00022833"/>
    </source>
</evidence>
<dbReference type="InterPro" id="IPR036237">
    <property type="entry name" value="Xyl_isomerase-like_sf"/>
</dbReference>
<keyword evidence="12" id="KW-1185">Reference proteome</keyword>
<keyword evidence="11" id="KW-0255">Endonuclease</keyword>
<dbReference type="STRING" id="27342.A0A0H2RXH7"/>
<evidence type="ECO:0000313" key="11">
    <source>
        <dbReference type="EMBL" id="KLO16454.1"/>
    </source>
</evidence>
<feature type="region of interest" description="Disordered" evidence="9">
    <location>
        <begin position="400"/>
        <end position="464"/>
    </location>
</feature>
<dbReference type="HAMAP" id="MF_00152">
    <property type="entry name" value="Nfo"/>
    <property type="match status" value="1"/>
</dbReference>
<dbReference type="Pfam" id="PF01261">
    <property type="entry name" value="AP_endonuc_2"/>
    <property type="match status" value="1"/>
</dbReference>
<dbReference type="GO" id="GO:0005739">
    <property type="term" value="C:mitochondrion"/>
    <property type="evidence" value="ECO:0007669"/>
    <property type="project" value="TreeGrafter"/>
</dbReference>
<feature type="domain" description="Xylose isomerase-like TIM barrel" evidence="10">
    <location>
        <begin position="118"/>
        <end position="386"/>
    </location>
</feature>
<keyword evidence="11" id="KW-0540">Nuclease</keyword>
<protein>
    <recommendedName>
        <fullName evidence="3">Apurinic-apyrimidinic endonuclease 1</fullName>
    </recommendedName>
</protein>
<evidence type="ECO:0000256" key="1">
    <source>
        <dbReference type="ARBA" id="ARBA00001947"/>
    </source>
</evidence>
<dbReference type="PROSITE" id="PS00730">
    <property type="entry name" value="AP_NUCLEASE_F2_2"/>
    <property type="match status" value="1"/>
</dbReference>
<dbReference type="InParanoid" id="A0A0H2RXH7"/>
<organism evidence="11 12">
    <name type="scientific">Schizopora paradoxa</name>
    <dbReference type="NCBI Taxonomy" id="27342"/>
    <lineage>
        <taxon>Eukaryota</taxon>
        <taxon>Fungi</taxon>
        <taxon>Dikarya</taxon>
        <taxon>Basidiomycota</taxon>
        <taxon>Agaricomycotina</taxon>
        <taxon>Agaricomycetes</taxon>
        <taxon>Hymenochaetales</taxon>
        <taxon>Schizoporaceae</taxon>
        <taxon>Schizopora</taxon>
    </lineage>
</organism>
<dbReference type="GO" id="GO:0008081">
    <property type="term" value="F:phosphoric diester hydrolase activity"/>
    <property type="evidence" value="ECO:0007669"/>
    <property type="project" value="TreeGrafter"/>
</dbReference>
<reference evidence="11 12" key="1">
    <citation type="submission" date="2015-04" db="EMBL/GenBank/DDBJ databases">
        <title>Complete genome sequence of Schizopora paradoxa KUC8140, a cosmopolitan wood degrader in East Asia.</title>
        <authorList>
            <consortium name="DOE Joint Genome Institute"/>
            <person name="Min B."/>
            <person name="Park H."/>
            <person name="Jang Y."/>
            <person name="Kim J.-J."/>
            <person name="Kim K.H."/>
            <person name="Pangilinan J."/>
            <person name="Lipzen A."/>
            <person name="Riley R."/>
            <person name="Grigoriev I.V."/>
            <person name="Spatafora J.W."/>
            <person name="Choi I.-G."/>
        </authorList>
    </citation>
    <scope>NUCLEOTIDE SEQUENCE [LARGE SCALE GENOMIC DNA]</scope>
    <source>
        <strain evidence="11 12">KUC8140</strain>
    </source>
</reference>
<dbReference type="InterPro" id="IPR013022">
    <property type="entry name" value="Xyl_isomerase-like_TIM-brl"/>
</dbReference>
<dbReference type="PROSITE" id="PS51432">
    <property type="entry name" value="AP_NUCLEASE_F2_4"/>
    <property type="match status" value="1"/>
</dbReference>
<dbReference type="GO" id="GO:0003677">
    <property type="term" value="F:DNA binding"/>
    <property type="evidence" value="ECO:0007669"/>
    <property type="project" value="InterPro"/>
</dbReference>
<keyword evidence="6" id="KW-0378">Hydrolase</keyword>
<dbReference type="PANTHER" id="PTHR21445:SF0">
    <property type="entry name" value="APURINIC-APYRIMIDINIC ENDONUCLEASE"/>
    <property type="match status" value="1"/>
</dbReference>
<dbReference type="GO" id="GO:0008270">
    <property type="term" value="F:zinc ion binding"/>
    <property type="evidence" value="ECO:0007669"/>
    <property type="project" value="InterPro"/>
</dbReference>
<evidence type="ECO:0000313" key="12">
    <source>
        <dbReference type="Proteomes" id="UP000053477"/>
    </source>
</evidence>
<dbReference type="GO" id="GO:0005634">
    <property type="term" value="C:nucleus"/>
    <property type="evidence" value="ECO:0007669"/>
    <property type="project" value="TreeGrafter"/>
</dbReference>
<dbReference type="EMBL" id="KQ085916">
    <property type="protein sequence ID" value="KLO16454.1"/>
    <property type="molecule type" value="Genomic_DNA"/>
</dbReference>
<comment type="similarity">
    <text evidence="2">Belongs to the AP endonuclease 2 family.</text>
</comment>
<evidence type="ECO:0000256" key="8">
    <source>
        <dbReference type="ARBA" id="ARBA00023204"/>
    </source>
</evidence>
<dbReference type="InterPro" id="IPR001719">
    <property type="entry name" value="AP_endonuc_2"/>
</dbReference>
<dbReference type="OrthoDB" id="7663182at2759"/>
<dbReference type="FunCoup" id="A0A0H2RXH7">
    <property type="interactions" value="389"/>
</dbReference>
<evidence type="ECO:0000256" key="5">
    <source>
        <dbReference type="ARBA" id="ARBA00022763"/>
    </source>
</evidence>
<evidence type="ECO:0000256" key="2">
    <source>
        <dbReference type="ARBA" id="ARBA00005340"/>
    </source>
</evidence>
<keyword evidence="4" id="KW-0479">Metal-binding</keyword>
<dbReference type="NCBIfam" id="NF002199">
    <property type="entry name" value="PRK01060.1-4"/>
    <property type="match status" value="1"/>
</dbReference>
<evidence type="ECO:0000256" key="6">
    <source>
        <dbReference type="ARBA" id="ARBA00022801"/>
    </source>
</evidence>
<dbReference type="Proteomes" id="UP000053477">
    <property type="component" value="Unassembled WGS sequence"/>
</dbReference>
<comment type="cofactor">
    <cofactor evidence="1">
        <name>Zn(2+)</name>
        <dbReference type="ChEBI" id="CHEBI:29105"/>
    </cofactor>
</comment>
<evidence type="ECO:0000259" key="10">
    <source>
        <dbReference type="Pfam" id="PF01261"/>
    </source>
</evidence>
<proteinExistence type="inferred from homology"/>
<keyword evidence="8" id="KW-0234">DNA repair</keyword>
<dbReference type="PANTHER" id="PTHR21445">
    <property type="entry name" value="ENDONUCLEASE IV ENDODEOXYRIBONUCLEASE IV"/>
    <property type="match status" value="1"/>
</dbReference>
<dbReference type="SUPFAM" id="SSF51658">
    <property type="entry name" value="Xylose isomerase-like"/>
    <property type="match status" value="1"/>
</dbReference>
<dbReference type="SMART" id="SM00518">
    <property type="entry name" value="AP2Ec"/>
    <property type="match status" value="1"/>
</dbReference>
<feature type="compositionally biased region" description="Basic and acidic residues" evidence="9">
    <location>
        <begin position="400"/>
        <end position="424"/>
    </location>
</feature>
<evidence type="ECO:0000256" key="9">
    <source>
        <dbReference type="SAM" id="MobiDB-lite"/>
    </source>
</evidence>
<dbReference type="FunFam" id="3.20.20.150:FF:000001">
    <property type="entry name" value="Probable endonuclease 4"/>
    <property type="match status" value="1"/>
</dbReference>
<accession>A0A0H2RXH7</accession>
<keyword evidence="5" id="KW-0227">DNA damage</keyword>
<sequence length="464" mass="50532">MATRRSSRLSSSSNLLTKRRKLTPSVNTNVAAEFVEGSSSSTIETSNVAGLGGNLVLEVQHIEEASTTTKKTARKRKLADFSSEPLPNFDDVPPRPDNALSIGAHVSAAGGPHNAVINAAKLGANAFALFLKSQRKWTSKPLEDEHISLFKQRMVTYKYTPDQVLPHGSYLINLANPDAEKREKSYECFLDDLKRCEQLGLTLYNFHPGSTVGAADAATCISHLADALNRAHEETSSVVTVIENMAGAGNVLGARFADIANIIRQVKDKSRVGVCLDTCHLYAAGFDIRTKEGVESTLTQFNDEVGLSYLRGIHLNDSKGTLGSHKDRHGNIGLGELGLPSFRALFHALSNPASPFFLKRKIPMVLETPLGPAENTDIWKTEISVLNRVVDMLVVKTAKEGTEERRKGKEEPNGENVEKGKMKEELDELVEEVRRAVGGTRPTAKKSKKSSAKSSAQNRTSEEG</sequence>
<dbReference type="PROSITE" id="PS00731">
    <property type="entry name" value="AP_NUCLEASE_F2_3"/>
    <property type="match status" value="1"/>
</dbReference>
<dbReference type="Gene3D" id="3.20.20.150">
    <property type="entry name" value="Divalent-metal-dependent TIM barrel enzymes"/>
    <property type="match status" value="1"/>
</dbReference>
<dbReference type="InterPro" id="IPR018246">
    <property type="entry name" value="AP_endonuc_F2_Zn_BS"/>
</dbReference>
<dbReference type="PROSITE" id="PS00729">
    <property type="entry name" value="AP_NUCLEASE_F2_1"/>
    <property type="match status" value="1"/>
</dbReference>
<dbReference type="GO" id="GO:0003906">
    <property type="term" value="F:DNA-(apurinic or apyrimidinic site) endonuclease activity"/>
    <property type="evidence" value="ECO:0007669"/>
    <property type="project" value="TreeGrafter"/>
</dbReference>
<gene>
    <name evidence="11" type="ORF">SCHPADRAFT_901545</name>
</gene>
<keyword evidence="7" id="KW-0862">Zinc</keyword>
<name>A0A0H2RXH7_9AGAM</name>
<evidence type="ECO:0000256" key="4">
    <source>
        <dbReference type="ARBA" id="ARBA00022723"/>
    </source>
</evidence>
<feature type="region of interest" description="Disordered" evidence="9">
    <location>
        <begin position="1"/>
        <end position="21"/>
    </location>
</feature>
<feature type="compositionally biased region" description="Low complexity" evidence="9">
    <location>
        <begin position="1"/>
        <end position="16"/>
    </location>
</feature>
<dbReference type="AlphaFoldDB" id="A0A0H2RXH7"/>
<dbReference type="CDD" id="cd00019">
    <property type="entry name" value="AP2Ec"/>
    <property type="match status" value="1"/>
</dbReference>
<evidence type="ECO:0000256" key="3">
    <source>
        <dbReference type="ARBA" id="ARBA00021759"/>
    </source>
</evidence>